<evidence type="ECO:0000256" key="1">
    <source>
        <dbReference type="SAM" id="MobiDB-lite"/>
    </source>
</evidence>
<dbReference type="AlphaFoldDB" id="A0A0C3Q1E7"/>
<proteinExistence type="predicted"/>
<dbReference type="EMBL" id="KN823587">
    <property type="protein sequence ID" value="KIO16356.1"/>
    <property type="molecule type" value="Genomic_DNA"/>
</dbReference>
<feature type="region of interest" description="Disordered" evidence="1">
    <location>
        <begin position="285"/>
        <end position="305"/>
    </location>
</feature>
<organism evidence="2 3">
    <name type="scientific">Tulasnella calospora MUT 4182</name>
    <dbReference type="NCBI Taxonomy" id="1051891"/>
    <lineage>
        <taxon>Eukaryota</taxon>
        <taxon>Fungi</taxon>
        <taxon>Dikarya</taxon>
        <taxon>Basidiomycota</taxon>
        <taxon>Agaricomycotina</taxon>
        <taxon>Agaricomycetes</taxon>
        <taxon>Cantharellales</taxon>
        <taxon>Tulasnellaceae</taxon>
        <taxon>Tulasnella</taxon>
    </lineage>
</organism>
<accession>A0A0C3Q1E7</accession>
<sequence length="396" mass="44284">MSDIISHPKILLNNRHHSTVYSKDACPGKEGPPTPPSSLSIAKAFIVIAGFRYQILGWASRCNNQMATDDHEAPFILPQDVPPPLRDTVESLSRVIENASQLRRNTQKIMHLIARCIDIIEDLKSSINAQPSTVEEMIRVVRSVPRLGILLAKFDCAVNKEVSSPVLLSNDMIETWESSRNEFQKLLNEAYQPEFRDVEQVARIDDHLWARFIAQDIRGRGNHSEKARRVDDIASKILTEQKQVTRNEDIQTAISLWHDTTMDPSPPYILDNDGPLNPLSASGNLDHENARISPQSSSAMSHSTQADGAIIQSLVQSETPPYPPSEPLPGILTLGPRTIVGNHSDVYKGIWTHNGEEKAVCIKCLRNNAPPTDPSCLNLTPEERFKRGRTHEVEHF</sequence>
<dbReference type="HOGENOM" id="CLU_696752_0_0_1"/>
<evidence type="ECO:0000313" key="2">
    <source>
        <dbReference type="EMBL" id="KIO16356.1"/>
    </source>
</evidence>
<evidence type="ECO:0000313" key="3">
    <source>
        <dbReference type="Proteomes" id="UP000054248"/>
    </source>
</evidence>
<protein>
    <submittedName>
        <fullName evidence="2">Uncharacterized protein</fullName>
    </submittedName>
</protein>
<feature type="compositionally biased region" description="Polar residues" evidence="1">
    <location>
        <begin position="292"/>
        <end position="305"/>
    </location>
</feature>
<reference evidence="3" key="2">
    <citation type="submission" date="2015-01" db="EMBL/GenBank/DDBJ databases">
        <title>Evolutionary Origins and Diversification of the Mycorrhizal Mutualists.</title>
        <authorList>
            <consortium name="DOE Joint Genome Institute"/>
            <consortium name="Mycorrhizal Genomics Consortium"/>
            <person name="Kohler A."/>
            <person name="Kuo A."/>
            <person name="Nagy L.G."/>
            <person name="Floudas D."/>
            <person name="Copeland A."/>
            <person name="Barry K.W."/>
            <person name="Cichocki N."/>
            <person name="Veneault-Fourrey C."/>
            <person name="LaButti K."/>
            <person name="Lindquist E.A."/>
            <person name="Lipzen A."/>
            <person name="Lundell T."/>
            <person name="Morin E."/>
            <person name="Murat C."/>
            <person name="Riley R."/>
            <person name="Ohm R."/>
            <person name="Sun H."/>
            <person name="Tunlid A."/>
            <person name="Henrissat B."/>
            <person name="Grigoriev I.V."/>
            <person name="Hibbett D.S."/>
            <person name="Martin F."/>
        </authorList>
    </citation>
    <scope>NUCLEOTIDE SEQUENCE [LARGE SCALE GENOMIC DNA]</scope>
    <source>
        <strain evidence="3">MUT 4182</strain>
    </source>
</reference>
<keyword evidence="3" id="KW-1185">Reference proteome</keyword>
<dbReference type="Proteomes" id="UP000054248">
    <property type="component" value="Unassembled WGS sequence"/>
</dbReference>
<dbReference type="OrthoDB" id="3266930at2759"/>
<reference evidence="2 3" key="1">
    <citation type="submission" date="2014-04" db="EMBL/GenBank/DDBJ databases">
        <authorList>
            <consortium name="DOE Joint Genome Institute"/>
            <person name="Kuo A."/>
            <person name="Girlanda M."/>
            <person name="Perotto S."/>
            <person name="Kohler A."/>
            <person name="Nagy L.G."/>
            <person name="Floudas D."/>
            <person name="Copeland A."/>
            <person name="Barry K.W."/>
            <person name="Cichocki N."/>
            <person name="Veneault-Fourrey C."/>
            <person name="LaButti K."/>
            <person name="Lindquist E.A."/>
            <person name="Lipzen A."/>
            <person name="Lundell T."/>
            <person name="Morin E."/>
            <person name="Murat C."/>
            <person name="Sun H."/>
            <person name="Tunlid A."/>
            <person name="Henrissat B."/>
            <person name="Grigoriev I.V."/>
            <person name="Hibbett D.S."/>
            <person name="Martin F."/>
            <person name="Nordberg H.P."/>
            <person name="Cantor M.N."/>
            <person name="Hua S.X."/>
        </authorList>
    </citation>
    <scope>NUCLEOTIDE SEQUENCE [LARGE SCALE GENOMIC DNA]</scope>
    <source>
        <strain evidence="2 3">MUT 4182</strain>
    </source>
</reference>
<gene>
    <name evidence="2" type="ORF">M407DRAFT_12860</name>
</gene>
<name>A0A0C3Q1E7_9AGAM</name>